<dbReference type="InterPro" id="IPR046040">
    <property type="entry name" value="DUF5998"/>
</dbReference>
<proteinExistence type="predicted"/>
<keyword evidence="2" id="KW-1185">Reference proteome</keyword>
<protein>
    <recommendedName>
        <fullName evidence="3">Phosphodiesterase</fullName>
    </recommendedName>
</protein>
<evidence type="ECO:0000313" key="2">
    <source>
        <dbReference type="Proteomes" id="UP000315133"/>
    </source>
</evidence>
<evidence type="ECO:0008006" key="3">
    <source>
        <dbReference type="Google" id="ProtNLM"/>
    </source>
</evidence>
<dbReference type="AlphaFoldDB" id="A0A543KNB6"/>
<name>A0A543KNB6_9MICO</name>
<gene>
    <name evidence="1" type="ORF">FB476_1435</name>
</gene>
<dbReference type="EMBL" id="VFPU01000001">
    <property type="protein sequence ID" value="TQM96566.1"/>
    <property type="molecule type" value="Genomic_DNA"/>
</dbReference>
<organism evidence="1 2">
    <name type="scientific">Ornithinimicrobium humiphilum</name>
    <dbReference type="NCBI Taxonomy" id="125288"/>
    <lineage>
        <taxon>Bacteria</taxon>
        <taxon>Bacillati</taxon>
        <taxon>Actinomycetota</taxon>
        <taxon>Actinomycetes</taxon>
        <taxon>Micrococcales</taxon>
        <taxon>Ornithinimicrobiaceae</taxon>
        <taxon>Ornithinimicrobium</taxon>
    </lineage>
</organism>
<dbReference type="Proteomes" id="UP000315133">
    <property type="component" value="Unassembled WGS sequence"/>
</dbReference>
<accession>A0A543KNB6</accession>
<dbReference type="Pfam" id="PF19461">
    <property type="entry name" value="DUF5998"/>
    <property type="match status" value="1"/>
</dbReference>
<reference evidence="1 2" key="1">
    <citation type="submission" date="2019-06" db="EMBL/GenBank/DDBJ databases">
        <title>Sequencing the genomes of 1000 actinobacteria strains.</title>
        <authorList>
            <person name="Klenk H.-P."/>
        </authorList>
    </citation>
    <scope>NUCLEOTIDE SEQUENCE [LARGE SCALE GENOMIC DNA]</scope>
    <source>
        <strain evidence="1 2">DSM 12362</strain>
    </source>
</reference>
<evidence type="ECO:0000313" key="1">
    <source>
        <dbReference type="EMBL" id="TQM96566.1"/>
    </source>
</evidence>
<comment type="caution">
    <text evidence="1">The sequence shown here is derived from an EMBL/GenBank/DDBJ whole genome shotgun (WGS) entry which is preliminary data.</text>
</comment>
<sequence>MGRMVRRLRSPLPDSLVADIERAGYLPAVVHDVVVTAVGRDQVVAHLVHAETTFDEQAVRNHLTVLVLTDRRLVIAHADDHEGPERQRMATATSETVPLRQVRGVMLTHVVADPESYDGSLEGRAITLTLGWGAVARVDLIPAMCEDPQCEGDHGYEGTVAGDDISLRVSSDADGVDQLERALVFAQELSARLGR</sequence>